<reference evidence="2" key="1">
    <citation type="journal article" date="2019" name="Int. J. Syst. Evol. Microbiol.">
        <title>The Global Catalogue of Microorganisms (GCM) 10K type strain sequencing project: providing services to taxonomists for standard genome sequencing and annotation.</title>
        <authorList>
            <consortium name="The Broad Institute Genomics Platform"/>
            <consortium name="The Broad Institute Genome Sequencing Center for Infectious Disease"/>
            <person name="Wu L."/>
            <person name="Ma J."/>
        </authorList>
    </citation>
    <scope>NUCLEOTIDE SEQUENCE [LARGE SCALE GENOMIC DNA]</scope>
    <source>
        <strain evidence="2">JCM 4602</strain>
    </source>
</reference>
<evidence type="ECO:0008006" key="3">
    <source>
        <dbReference type="Google" id="ProtNLM"/>
    </source>
</evidence>
<organism evidence="1 2">
    <name type="scientific">Streptomyces rubiginosohelvolus</name>
    <dbReference type="NCBI Taxonomy" id="67362"/>
    <lineage>
        <taxon>Bacteria</taxon>
        <taxon>Bacillati</taxon>
        <taxon>Actinomycetota</taxon>
        <taxon>Actinomycetes</taxon>
        <taxon>Kitasatosporales</taxon>
        <taxon>Streptomycetaceae</taxon>
        <taxon>Streptomyces</taxon>
    </lineage>
</organism>
<proteinExistence type="predicted"/>
<protein>
    <recommendedName>
        <fullName evidence="3">Helix-turn-helix domain-containing protein</fullName>
    </recommendedName>
</protein>
<name>A0ABQ3CCP8_9ACTN</name>
<keyword evidence="2" id="KW-1185">Reference proteome</keyword>
<evidence type="ECO:0000313" key="2">
    <source>
        <dbReference type="Proteomes" id="UP000624183"/>
    </source>
</evidence>
<evidence type="ECO:0000313" key="1">
    <source>
        <dbReference type="EMBL" id="GGZ84014.1"/>
    </source>
</evidence>
<dbReference type="EMBL" id="BMUW01000040">
    <property type="protein sequence ID" value="GGZ84014.1"/>
    <property type="molecule type" value="Genomic_DNA"/>
</dbReference>
<accession>A0ABQ3CCP8</accession>
<dbReference type="Proteomes" id="UP000624183">
    <property type="component" value="Unassembled WGS sequence"/>
</dbReference>
<comment type="caution">
    <text evidence="1">The sequence shown here is derived from an EMBL/GenBank/DDBJ whole genome shotgun (WGS) entry which is preliminary data.</text>
</comment>
<sequence length="100" mass="11182">MEADGGESVRAELDEIGRRKEQHYEAGLRLTADARQATARALEAGLSPLEISERTGYQSRTVEKWEVRVERANKRGLLAELMKRWRTRGRGGRADASVGS</sequence>
<gene>
    <name evidence="1" type="ORF">GCM10010328_67650</name>
</gene>